<dbReference type="EMBL" id="JAUTXU010000133">
    <property type="protein sequence ID" value="KAK3704984.1"/>
    <property type="molecule type" value="Genomic_DNA"/>
</dbReference>
<organism evidence="1 2">
    <name type="scientific">Vermiconidia calcicola</name>
    <dbReference type="NCBI Taxonomy" id="1690605"/>
    <lineage>
        <taxon>Eukaryota</taxon>
        <taxon>Fungi</taxon>
        <taxon>Dikarya</taxon>
        <taxon>Ascomycota</taxon>
        <taxon>Pezizomycotina</taxon>
        <taxon>Dothideomycetes</taxon>
        <taxon>Dothideomycetidae</taxon>
        <taxon>Mycosphaerellales</taxon>
        <taxon>Extremaceae</taxon>
        <taxon>Vermiconidia</taxon>
    </lineage>
</organism>
<dbReference type="Proteomes" id="UP001281147">
    <property type="component" value="Unassembled WGS sequence"/>
</dbReference>
<proteinExistence type="predicted"/>
<sequence length="473" mass="52752">MPSNIPLAQRSPRLPMINELEPVCASEDDRYGHHQSAEEPEPEEISASRRNSLFDKELFGGSFALPIRTAPSFQNSMPPAPAPPQRLLSRSSNGDLEQAPTACWEQHRFRPYHHVLMCGHEIDTAEIQACGSSCQPSSSAESKPKGPHILCLERSCVRSRMVQARRKANIFIPRKGKVPTRKSTPRAAKKTSGPMQTDEGDSLFLPEAVEAVQPAKATLRPRELANLRTDGTNALRYGTARRGRPSGVPGPDSQARTSESAKVVKQPYDFQGIGAMEQAKNTAYDVDTGMWSRSEEAHATMVVRQPGRVERDHSPGEKLPRNQVDRGDEEDEDEDASERFETQIGGVQPDGSYAAPELHCVCKSPHDSKMQQCEECERSFHLKCIRKRRLGLCRACEVSRAKDQRLARQKSGKGTQSSFLEKNRAAHARKRDFQKRQIELYGTPHEQVRRRVHGEKAAGMTDADSMDVDRDSV</sequence>
<keyword evidence="2" id="KW-1185">Reference proteome</keyword>
<evidence type="ECO:0000313" key="2">
    <source>
        <dbReference type="Proteomes" id="UP001281147"/>
    </source>
</evidence>
<gene>
    <name evidence="1" type="ORF">LTR37_013501</name>
</gene>
<name>A0ACC3MW72_9PEZI</name>
<reference evidence="1" key="1">
    <citation type="submission" date="2023-07" db="EMBL/GenBank/DDBJ databases">
        <title>Black Yeasts Isolated from many extreme environments.</title>
        <authorList>
            <person name="Coleine C."/>
            <person name="Stajich J.E."/>
            <person name="Selbmann L."/>
        </authorList>
    </citation>
    <scope>NUCLEOTIDE SEQUENCE</scope>
    <source>
        <strain evidence="1">CCFEE 5714</strain>
    </source>
</reference>
<comment type="caution">
    <text evidence="1">The sequence shown here is derived from an EMBL/GenBank/DDBJ whole genome shotgun (WGS) entry which is preliminary data.</text>
</comment>
<evidence type="ECO:0000313" key="1">
    <source>
        <dbReference type="EMBL" id="KAK3704984.1"/>
    </source>
</evidence>
<protein>
    <submittedName>
        <fullName evidence="1">Uncharacterized protein</fullName>
    </submittedName>
</protein>
<accession>A0ACC3MW72</accession>